<dbReference type="PROSITE" id="PS00893">
    <property type="entry name" value="NUDIX_BOX"/>
    <property type="match status" value="1"/>
</dbReference>
<keyword evidence="2" id="KW-0378">Hydrolase</keyword>
<dbReference type="EMBL" id="CP059833">
    <property type="protein sequence ID" value="QMV84252.1"/>
    <property type="molecule type" value="Genomic_DNA"/>
</dbReference>
<sequence>MSRRSGGQWAVTPDFILQLREKVGHQELWLPGVTAVILDGDRVLLVKRSDNGQWTPVTGICEPQEEAHLTAIREAKEETGVDINVERLLWVQAVGPVEYPNGDVTSYMDTAFVCSLEEDSPEAYVADDESTEVRWFPLDALPPMKPRFTHLIHAANTGISGFGSQN</sequence>
<accession>A0A7G5FCB1</accession>
<evidence type="ECO:0000313" key="5">
    <source>
        <dbReference type="Proteomes" id="UP000515570"/>
    </source>
</evidence>
<dbReference type="Gene3D" id="3.90.79.10">
    <property type="entry name" value="Nucleoside Triphosphate Pyrophosphohydrolase"/>
    <property type="match status" value="1"/>
</dbReference>
<evidence type="ECO:0000259" key="3">
    <source>
        <dbReference type="PROSITE" id="PS51462"/>
    </source>
</evidence>
<evidence type="ECO:0000313" key="4">
    <source>
        <dbReference type="EMBL" id="QMV84252.1"/>
    </source>
</evidence>
<dbReference type="PANTHER" id="PTHR43046">
    <property type="entry name" value="GDP-MANNOSE MANNOSYL HYDROLASE"/>
    <property type="match status" value="1"/>
</dbReference>
<comment type="cofactor">
    <cofactor evidence="1">
        <name>Mg(2+)</name>
        <dbReference type="ChEBI" id="CHEBI:18420"/>
    </cofactor>
</comment>
<dbReference type="CDD" id="cd18879">
    <property type="entry name" value="NUDIX_Hydrolase"/>
    <property type="match status" value="1"/>
</dbReference>
<reference evidence="4 5" key="1">
    <citation type="submission" date="2020-07" db="EMBL/GenBank/DDBJ databases">
        <title>non toxigenic Corynebacterium sp. nov from a clinical source.</title>
        <authorList>
            <person name="Bernier A.-M."/>
            <person name="Bernard K."/>
        </authorList>
    </citation>
    <scope>NUCLEOTIDE SEQUENCE [LARGE SCALE GENOMIC DNA]</scope>
    <source>
        <strain evidence="5">NML 93-0612</strain>
    </source>
</reference>
<dbReference type="InterPro" id="IPR000086">
    <property type="entry name" value="NUDIX_hydrolase_dom"/>
</dbReference>
<keyword evidence="5" id="KW-1185">Reference proteome</keyword>
<feature type="domain" description="Nudix hydrolase" evidence="3">
    <location>
        <begin position="28"/>
        <end position="158"/>
    </location>
</feature>
<evidence type="ECO:0000256" key="1">
    <source>
        <dbReference type="ARBA" id="ARBA00001946"/>
    </source>
</evidence>
<dbReference type="GO" id="GO:0016787">
    <property type="term" value="F:hydrolase activity"/>
    <property type="evidence" value="ECO:0007669"/>
    <property type="project" value="UniProtKB-KW"/>
</dbReference>
<dbReference type="SUPFAM" id="SSF55811">
    <property type="entry name" value="Nudix"/>
    <property type="match status" value="1"/>
</dbReference>
<dbReference type="InterPro" id="IPR015797">
    <property type="entry name" value="NUDIX_hydrolase-like_dom_sf"/>
</dbReference>
<organism evidence="4 5">
    <name type="scientific">Corynebacterium hindlerae</name>
    <dbReference type="NCBI Taxonomy" id="699041"/>
    <lineage>
        <taxon>Bacteria</taxon>
        <taxon>Bacillati</taxon>
        <taxon>Actinomycetota</taxon>
        <taxon>Actinomycetes</taxon>
        <taxon>Mycobacteriales</taxon>
        <taxon>Corynebacteriaceae</taxon>
        <taxon>Corynebacterium</taxon>
    </lineage>
</organism>
<name>A0A7G5FCB1_9CORY</name>
<gene>
    <name evidence="4" type="ORF">HW450_07640</name>
</gene>
<dbReference type="Pfam" id="PF00293">
    <property type="entry name" value="NUDIX"/>
    <property type="match status" value="1"/>
</dbReference>
<dbReference type="RefSeq" id="WP_182385061.1">
    <property type="nucleotide sequence ID" value="NZ_CP059833.1"/>
</dbReference>
<dbReference type="InterPro" id="IPR020084">
    <property type="entry name" value="NUDIX_hydrolase_CS"/>
</dbReference>
<dbReference type="PANTHER" id="PTHR43046:SF16">
    <property type="entry name" value="ADP-RIBOSE PYROPHOSPHATASE YJHB-RELATED"/>
    <property type="match status" value="1"/>
</dbReference>
<protein>
    <submittedName>
        <fullName evidence="4">NUDIX domain-containing protein</fullName>
    </submittedName>
</protein>
<proteinExistence type="predicted"/>
<dbReference type="PROSITE" id="PS51462">
    <property type="entry name" value="NUDIX"/>
    <property type="match status" value="1"/>
</dbReference>
<dbReference type="Proteomes" id="UP000515570">
    <property type="component" value="Chromosome"/>
</dbReference>
<dbReference type="AlphaFoldDB" id="A0A7G5FCB1"/>
<evidence type="ECO:0000256" key="2">
    <source>
        <dbReference type="ARBA" id="ARBA00022801"/>
    </source>
</evidence>